<proteinExistence type="predicted"/>
<dbReference type="PROSITE" id="PS51296">
    <property type="entry name" value="RIESKE"/>
    <property type="match status" value="1"/>
</dbReference>
<evidence type="ECO:0000313" key="7">
    <source>
        <dbReference type="EMBL" id="EST11454.1"/>
    </source>
</evidence>
<dbReference type="Proteomes" id="UP000018296">
    <property type="component" value="Unassembled WGS sequence"/>
</dbReference>
<dbReference type="RefSeq" id="WP_023510619.1">
    <property type="nucleotide sequence ID" value="NZ_AWTC01000011.1"/>
</dbReference>
<sequence length="522" mass="58614">MEQKQPHIFSEETSSIWRDTVHLPTFKPLKNHMNTDVLIVGAGITGITAAYMLANEGVNVALIDAGQIASGTSGYTTAKITAQHSLIYDQLVANLGFEKAGLYYQANNEASEWIRNQVKVHAIECDYEIQPAIVYAMNDSEAKKIEKEKIAYDRLGIMGTLTDSIDLPFDVKNALVMPDQAQFHPLMYLHTLIADLVKMNVPIYEETMAVDIKEDPDPLVTTKQGFSIRCRKVLICSHFPFYDNRFYFARMFPERSYLIACETEKQFSGGMYLSAGDPKRSIRSLRLNHKNYLLIGGENHKTGRGERMEAHYSRLESFARQNFGDLSITAHWSAQDFTTLDQVPYIGRLTKNSSNLFVAVGFRKWGMTTGTLAAKLLTDLAMERSNPYTEVFSPSRFEAGPMLARFLIENIGVAGQLAKGKLIRPKPLDEHLQNDQGMIGSLHGRRVGAYRDKDGKLTVVDATCPHLGCEVNWNQGERTWDCPCHGSRFEANGKVIDGPAQKPLSTIFSESEHQDKEHKMSN</sequence>
<dbReference type="eggNOG" id="COG0665">
    <property type="taxonomic scope" value="Bacteria"/>
</dbReference>
<evidence type="ECO:0000256" key="1">
    <source>
        <dbReference type="ARBA" id="ARBA00022714"/>
    </source>
</evidence>
<evidence type="ECO:0000256" key="5">
    <source>
        <dbReference type="ARBA" id="ARBA00023157"/>
    </source>
</evidence>
<organism evidence="7 8">
    <name type="scientific">Sporolactobacillus laevolacticus DSM 442</name>
    <dbReference type="NCBI Taxonomy" id="1395513"/>
    <lineage>
        <taxon>Bacteria</taxon>
        <taxon>Bacillati</taxon>
        <taxon>Bacillota</taxon>
        <taxon>Bacilli</taxon>
        <taxon>Bacillales</taxon>
        <taxon>Sporolactobacillaceae</taxon>
        <taxon>Sporolactobacillus</taxon>
    </lineage>
</organism>
<dbReference type="GO" id="GO:0016020">
    <property type="term" value="C:membrane"/>
    <property type="evidence" value="ECO:0007669"/>
    <property type="project" value="InterPro"/>
</dbReference>
<dbReference type="PRINTS" id="PR00162">
    <property type="entry name" value="RIESKE"/>
</dbReference>
<keyword evidence="8" id="KW-1185">Reference proteome</keyword>
<accession>V6J416</accession>
<dbReference type="GO" id="GO:0004497">
    <property type="term" value="F:monooxygenase activity"/>
    <property type="evidence" value="ECO:0007669"/>
    <property type="project" value="UniProtKB-ARBA"/>
</dbReference>
<dbReference type="GO" id="GO:0016705">
    <property type="term" value="F:oxidoreductase activity, acting on paired donors, with incorporation or reduction of molecular oxygen"/>
    <property type="evidence" value="ECO:0007669"/>
    <property type="project" value="UniProtKB-ARBA"/>
</dbReference>
<dbReference type="Pfam" id="PF01266">
    <property type="entry name" value="DAO"/>
    <property type="match status" value="1"/>
</dbReference>
<dbReference type="InterPro" id="IPR036188">
    <property type="entry name" value="FAD/NAD-bd_sf"/>
</dbReference>
<reference evidence="7 8" key="1">
    <citation type="journal article" date="2013" name="Genome Announc.">
        <title>Genome Sequence of Sporolactobacillus laevolacticus DSM442, an Efficient Polymer-Grade D-Lactate Producer from Agricultural Waste Cottonseed as a Nitrogen Source.</title>
        <authorList>
            <person name="Wang H."/>
            <person name="Wang L."/>
            <person name="Ju J."/>
            <person name="Yu B."/>
            <person name="Ma Y."/>
        </authorList>
    </citation>
    <scope>NUCLEOTIDE SEQUENCE [LARGE SCALE GENOMIC DNA]</scope>
    <source>
        <strain evidence="7 8">DSM 442</strain>
    </source>
</reference>
<dbReference type="GO" id="GO:0051537">
    <property type="term" value="F:2 iron, 2 sulfur cluster binding"/>
    <property type="evidence" value="ECO:0007669"/>
    <property type="project" value="UniProtKB-KW"/>
</dbReference>
<dbReference type="GO" id="GO:0046872">
    <property type="term" value="F:metal ion binding"/>
    <property type="evidence" value="ECO:0007669"/>
    <property type="project" value="UniProtKB-KW"/>
</dbReference>
<dbReference type="AlphaFoldDB" id="V6J416"/>
<dbReference type="InterPro" id="IPR005805">
    <property type="entry name" value="Rieske_Fe-S_prot_C"/>
</dbReference>
<dbReference type="PATRIC" id="fig|1395513.3.peg.2405"/>
<dbReference type="InterPro" id="IPR017941">
    <property type="entry name" value="Rieske_2Fe-2S"/>
</dbReference>
<feature type="domain" description="Rieske" evidence="6">
    <location>
        <begin position="424"/>
        <end position="518"/>
    </location>
</feature>
<keyword evidence="5" id="KW-1015">Disulfide bond</keyword>
<evidence type="ECO:0000256" key="2">
    <source>
        <dbReference type="ARBA" id="ARBA00022723"/>
    </source>
</evidence>
<dbReference type="SUPFAM" id="SSF50022">
    <property type="entry name" value="ISP domain"/>
    <property type="match status" value="1"/>
</dbReference>
<name>V6J416_9BACL</name>
<dbReference type="Gene3D" id="2.102.10.10">
    <property type="entry name" value="Rieske [2Fe-2S] iron-sulphur domain"/>
    <property type="match status" value="1"/>
</dbReference>
<dbReference type="OrthoDB" id="9767869at2"/>
<dbReference type="FunFam" id="2.102.10.10:FF:000014">
    <property type="entry name" value="Oxidoreductase, FAD dependent"/>
    <property type="match status" value="1"/>
</dbReference>
<dbReference type="STRING" id="1395513.P343_11880"/>
<dbReference type="Gene3D" id="3.50.50.60">
    <property type="entry name" value="FAD/NAD(P)-binding domain"/>
    <property type="match status" value="1"/>
</dbReference>
<keyword evidence="2" id="KW-0479">Metal-binding</keyword>
<keyword evidence="1" id="KW-0001">2Fe-2S</keyword>
<dbReference type="PANTHER" id="PTHR13847">
    <property type="entry name" value="SARCOSINE DEHYDROGENASE-RELATED"/>
    <property type="match status" value="1"/>
</dbReference>
<keyword evidence="4" id="KW-0411">Iron-sulfur</keyword>
<gene>
    <name evidence="7" type="ORF">P343_11880</name>
</gene>
<evidence type="ECO:0000256" key="3">
    <source>
        <dbReference type="ARBA" id="ARBA00023004"/>
    </source>
</evidence>
<protein>
    <submittedName>
        <fullName evidence="7">(2Fe-2S)-binding protein</fullName>
    </submittedName>
</protein>
<dbReference type="PANTHER" id="PTHR13847:SF274">
    <property type="entry name" value="RIESKE 2FE-2S IRON-SULFUR PROTEIN YHFW-RELATED"/>
    <property type="match status" value="1"/>
</dbReference>
<keyword evidence="3" id="KW-0408">Iron</keyword>
<comment type="caution">
    <text evidence="7">The sequence shown here is derived from an EMBL/GenBank/DDBJ whole genome shotgun (WGS) entry which is preliminary data.</text>
</comment>
<dbReference type="GO" id="GO:0005737">
    <property type="term" value="C:cytoplasm"/>
    <property type="evidence" value="ECO:0007669"/>
    <property type="project" value="TreeGrafter"/>
</dbReference>
<dbReference type="Gene3D" id="3.30.9.10">
    <property type="entry name" value="D-Amino Acid Oxidase, subunit A, domain 2"/>
    <property type="match status" value="1"/>
</dbReference>
<dbReference type="InterPro" id="IPR036922">
    <property type="entry name" value="Rieske_2Fe-2S_sf"/>
</dbReference>
<evidence type="ECO:0000256" key="4">
    <source>
        <dbReference type="ARBA" id="ARBA00023014"/>
    </source>
</evidence>
<dbReference type="eggNOG" id="COG0723">
    <property type="taxonomic scope" value="Bacteria"/>
</dbReference>
<dbReference type="InterPro" id="IPR006076">
    <property type="entry name" value="FAD-dep_OxRdtase"/>
</dbReference>
<dbReference type="EMBL" id="AWTC01000011">
    <property type="protein sequence ID" value="EST11454.1"/>
    <property type="molecule type" value="Genomic_DNA"/>
</dbReference>
<dbReference type="Pfam" id="PF00355">
    <property type="entry name" value="Rieske"/>
    <property type="match status" value="1"/>
</dbReference>
<evidence type="ECO:0000313" key="8">
    <source>
        <dbReference type="Proteomes" id="UP000018296"/>
    </source>
</evidence>
<dbReference type="SUPFAM" id="SSF51971">
    <property type="entry name" value="Nucleotide-binding domain"/>
    <property type="match status" value="1"/>
</dbReference>
<evidence type="ECO:0000259" key="6">
    <source>
        <dbReference type="PROSITE" id="PS51296"/>
    </source>
</evidence>